<feature type="domain" description="Heparan-alpha-glucosaminide N-acetyltransferase catalytic" evidence="2">
    <location>
        <begin position="11"/>
        <end position="244"/>
    </location>
</feature>
<evidence type="ECO:0000313" key="4">
    <source>
        <dbReference type="Proteomes" id="UP000242263"/>
    </source>
</evidence>
<evidence type="ECO:0000256" key="1">
    <source>
        <dbReference type="SAM" id="Phobius"/>
    </source>
</evidence>
<feature type="transmembrane region" description="Helical" evidence="1">
    <location>
        <begin position="236"/>
        <end position="253"/>
    </location>
</feature>
<name>A0A2I1M362_9BIFI</name>
<evidence type="ECO:0000259" key="2">
    <source>
        <dbReference type="Pfam" id="PF07786"/>
    </source>
</evidence>
<dbReference type="Proteomes" id="UP000242263">
    <property type="component" value="Unassembled WGS sequence"/>
</dbReference>
<feature type="transmembrane region" description="Helical" evidence="1">
    <location>
        <begin position="133"/>
        <end position="150"/>
    </location>
</feature>
<feature type="transmembrane region" description="Helical" evidence="1">
    <location>
        <begin position="85"/>
        <end position="103"/>
    </location>
</feature>
<dbReference type="RefSeq" id="WP_034297473.1">
    <property type="nucleotide sequence ID" value="NZ_CAUUNK010000053.1"/>
</dbReference>
<evidence type="ECO:0000313" key="3">
    <source>
        <dbReference type="EMBL" id="PKZ14572.1"/>
    </source>
</evidence>
<feature type="transmembrane region" description="Helical" evidence="1">
    <location>
        <begin position="59"/>
        <end position="78"/>
    </location>
</feature>
<gene>
    <name evidence="3" type="ORF">CYJ32_06445</name>
</gene>
<feature type="transmembrane region" description="Helical" evidence="1">
    <location>
        <begin position="187"/>
        <end position="207"/>
    </location>
</feature>
<keyword evidence="1" id="KW-1133">Transmembrane helix</keyword>
<feature type="transmembrane region" description="Helical" evidence="1">
    <location>
        <begin position="21"/>
        <end position="39"/>
    </location>
</feature>
<dbReference type="EMBL" id="PKGU01000004">
    <property type="protein sequence ID" value="PKZ14572.1"/>
    <property type="molecule type" value="Genomic_DNA"/>
</dbReference>
<proteinExistence type="predicted"/>
<accession>A0A2I1M362</accession>
<comment type="caution">
    <text evidence="3">The sequence shown here is derived from an EMBL/GenBank/DDBJ whole genome shotgun (WGS) entry which is preliminary data.</text>
</comment>
<protein>
    <submittedName>
        <fullName evidence="3">DUF1624 domain-containing protein</fullName>
    </submittedName>
</protein>
<keyword evidence="1" id="KW-0812">Transmembrane</keyword>
<feature type="transmembrane region" description="Helical" evidence="1">
    <location>
        <begin position="109"/>
        <end position="126"/>
    </location>
</feature>
<dbReference type="AlphaFoldDB" id="A0A2I1M362"/>
<dbReference type="Pfam" id="PF07786">
    <property type="entry name" value="HGSNAT_cat"/>
    <property type="match status" value="1"/>
</dbReference>
<keyword evidence="1" id="KW-0472">Membrane</keyword>
<sequence>MASSTAVERPRYLVIDWLRGLAIVCMIAYRTVWDFVTLWETDFSDPWHRALFEPTVAWIPQYIGFTFIFIAGMSFTLGSRHLVKGLQLIAWSTVISLITWFAIPENPVRFGVLNLLGCGMIVLWALDRVLPERASTLGFVVSLALYAFFFDAQRGTIWGIDLPDALYRNDVTAFFGFPPSDFISSDYYPLIPYVFVMIAGYCTFNVLARANRLAILSVDYTSALGRALRWMGRHSLVIYLLHQPIIFGTLYLLK</sequence>
<reference evidence="3 4" key="1">
    <citation type="submission" date="2017-12" db="EMBL/GenBank/DDBJ databases">
        <title>Phylogenetic diversity of female urinary microbiome.</title>
        <authorList>
            <person name="Thomas-White K."/>
            <person name="Wolfe A.J."/>
        </authorList>
    </citation>
    <scope>NUCLEOTIDE SEQUENCE [LARGE SCALE GENOMIC DNA]</scope>
    <source>
        <strain evidence="3 4">UMB0064</strain>
    </source>
</reference>
<dbReference type="InterPro" id="IPR012429">
    <property type="entry name" value="HGSNAT_cat"/>
</dbReference>
<organism evidence="3 4">
    <name type="scientific">Alloscardovia omnicolens</name>
    <dbReference type="NCBI Taxonomy" id="419015"/>
    <lineage>
        <taxon>Bacteria</taxon>
        <taxon>Bacillati</taxon>
        <taxon>Actinomycetota</taxon>
        <taxon>Actinomycetes</taxon>
        <taxon>Bifidobacteriales</taxon>
        <taxon>Bifidobacteriaceae</taxon>
        <taxon>Alloscardovia</taxon>
    </lineage>
</organism>